<dbReference type="Proteomes" id="UP001211065">
    <property type="component" value="Unassembled WGS sequence"/>
</dbReference>
<reference evidence="1" key="1">
    <citation type="submission" date="2020-05" db="EMBL/GenBank/DDBJ databases">
        <title>Phylogenomic resolution of chytrid fungi.</title>
        <authorList>
            <person name="Stajich J.E."/>
            <person name="Amses K."/>
            <person name="Simmons R."/>
            <person name="Seto K."/>
            <person name="Myers J."/>
            <person name="Bonds A."/>
            <person name="Quandt C.A."/>
            <person name="Barry K."/>
            <person name="Liu P."/>
            <person name="Grigoriev I."/>
            <person name="Longcore J.E."/>
            <person name="James T.Y."/>
        </authorList>
    </citation>
    <scope>NUCLEOTIDE SEQUENCE</scope>
    <source>
        <strain evidence="1">JEL0476</strain>
    </source>
</reference>
<dbReference type="EMBL" id="JADGJW010000352">
    <property type="protein sequence ID" value="KAJ3219111.1"/>
    <property type="molecule type" value="Genomic_DNA"/>
</dbReference>
<organism evidence="1 2">
    <name type="scientific">Clydaea vesicula</name>
    <dbReference type="NCBI Taxonomy" id="447962"/>
    <lineage>
        <taxon>Eukaryota</taxon>
        <taxon>Fungi</taxon>
        <taxon>Fungi incertae sedis</taxon>
        <taxon>Chytridiomycota</taxon>
        <taxon>Chytridiomycota incertae sedis</taxon>
        <taxon>Chytridiomycetes</taxon>
        <taxon>Lobulomycetales</taxon>
        <taxon>Lobulomycetaceae</taxon>
        <taxon>Clydaea</taxon>
    </lineage>
</organism>
<dbReference type="AlphaFoldDB" id="A0AAD5XZD2"/>
<name>A0AAD5XZD2_9FUNG</name>
<protein>
    <submittedName>
        <fullName evidence="1">Uncharacterized protein</fullName>
    </submittedName>
</protein>
<keyword evidence="2" id="KW-1185">Reference proteome</keyword>
<evidence type="ECO:0000313" key="2">
    <source>
        <dbReference type="Proteomes" id="UP001211065"/>
    </source>
</evidence>
<gene>
    <name evidence="1" type="ORF">HK099_004824</name>
</gene>
<comment type="caution">
    <text evidence="1">The sequence shown here is derived from an EMBL/GenBank/DDBJ whole genome shotgun (WGS) entry which is preliminary data.</text>
</comment>
<accession>A0AAD5XZD2</accession>
<sequence>VYLESEVRDRLDKLLGYLESQDGVCGNGTMLILGDSCLFSRFSMHETRMILHYNKVRPLGINVLSYTPVFCSGAWQNLYFIRLQNYVLVVMAYMGVNYSRLERKISDFRMSFIQSRLEIPTEAPLILLRLFAKRETLAMLYHNIKTGNTIFPQLRPSPEIQQREILQTFWNFFSDASASLRVPGVTEFSVSKDLYKFYARSEGVHKLYLLLANDSVSMENVAMDVLKNLKNFE</sequence>
<evidence type="ECO:0000313" key="1">
    <source>
        <dbReference type="EMBL" id="KAJ3219111.1"/>
    </source>
</evidence>
<proteinExistence type="predicted"/>
<feature type="non-terminal residue" evidence="1">
    <location>
        <position position="233"/>
    </location>
</feature>